<name>A0A1T4QCG0_9HYPH</name>
<protein>
    <submittedName>
        <fullName evidence="2">Uncharacterized protein</fullName>
    </submittedName>
</protein>
<sequence>MPDQTAPDQMADTASGTTTGNGHAPGLGPVLREQAARLADRSKEVGVDTAEAVGKAAESAAHELEQAAPELASYVRNAASYTHKLADDLRDRKASDLLSDAIAWGRQQPLMALAGAAVLGFALARVVKSGLPGQDDGQGDRQGDVS</sequence>
<feature type="region of interest" description="Disordered" evidence="1">
    <location>
        <begin position="1"/>
        <end position="29"/>
    </location>
</feature>
<dbReference type="AlphaFoldDB" id="A0A1T4QCG0"/>
<feature type="compositionally biased region" description="Polar residues" evidence="1">
    <location>
        <begin position="12"/>
        <end position="21"/>
    </location>
</feature>
<accession>A0A1T4QCG0</accession>
<evidence type="ECO:0000256" key="1">
    <source>
        <dbReference type="SAM" id="MobiDB-lite"/>
    </source>
</evidence>
<reference evidence="3" key="1">
    <citation type="submission" date="2017-02" db="EMBL/GenBank/DDBJ databases">
        <authorList>
            <person name="Varghese N."/>
            <person name="Submissions S."/>
        </authorList>
    </citation>
    <scope>NUCLEOTIDE SEQUENCE [LARGE SCALE GENOMIC DNA]</scope>
    <source>
        <strain evidence="3">ATCC 27094</strain>
    </source>
</reference>
<dbReference type="STRING" id="225324.SAMN02745126_03140"/>
<dbReference type="Proteomes" id="UP000190092">
    <property type="component" value="Unassembled WGS sequence"/>
</dbReference>
<dbReference type="RefSeq" id="WP_139373912.1">
    <property type="nucleotide sequence ID" value="NZ_FUWJ01000003.1"/>
</dbReference>
<gene>
    <name evidence="2" type="ORF">SAMN02745126_03140</name>
</gene>
<dbReference type="EMBL" id="FUWJ01000003">
    <property type="protein sequence ID" value="SKA01480.1"/>
    <property type="molecule type" value="Genomic_DNA"/>
</dbReference>
<evidence type="ECO:0000313" key="2">
    <source>
        <dbReference type="EMBL" id="SKA01480.1"/>
    </source>
</evidence>
<keyword evidence="3" id="KW-1185">Reference proteome</keyword>
<organism evidence="2 3">
    <name type="scientific">Enhydrobacter aerosaccus</name>
    <dbReference type="NCBI Taxonomy" id="225324"/>
    <lineage>
        <taxon>Bacteria</taxon>
        <taxon>Pseudomonadati</taxon>
        <taxon>Pseudomonadota</taxon>
        <taxon>Alphaproteobacteria</taxon>
        <taxon>Hyphomicrobiales</taxon>
        <taxon>Enhydrobacter</taxon>
    </lineage>
</organism>
<proteinExistence type="predicted"/>
<evidence type="ECO:0000313" key="3">
    <source>
        <dbReference type="Proteomes" id="UP000190092"/>
    </source>
</evidence>